<dbReference type="InterPro" id="IPR028098">
    <property type="entry name" value="Glyco_trans_4-like_N"/>
</dbReference>
<gene>
    <name evidence="4" type="ORF">G7067_04760</name>
</gene>
<dbReference type="RefSeq" id="WP_166322368.1">
    <property type="nucleotide sequence ID" value="NZ_CP049934.1"/>
</dbReference>
<keyword evidence="1" id="KW-0328">Glycosyltransferase</keyword>
<keyword evidence="2 4" id="KW-0808">Transferase</keyword>
<protein>
    <submittedName>
        <fullName evidence="4">Glycosyltransferase family 4 protein</fullName>
    </submittedName>
</protein>
<dbReference type="SUPFAM" id="SSF53756">
    <property type="entry name" value="UDP-Glycosyltransferase/glycogen phosphorylase"/>
    <property type="match status" value="1"/>
</dbReference>
<dbReference type="GO" id="GO:0016757">
    <property type="term" value="F:glycosyltransferase activity"/>
    <property type="evidence" value="ECO:0007669"/>
    <property type="project" value="UniProtKB-KW"/>
</dbReference>
<dbReference type="EMBL" id="CP049934">
    <property type="protein sequence ID" value="QIM15886.1"/>
    <property type="molecule type" value="Genomic_DNA"/>
</dbReference>
<dbReference type="AlphaFoldDB" id="A0A6G8FHB1"/>
<name>A0A6G8FHB1_9MICO</name>
<proteinExistence type="predicted"/>
<dbReference type="KEGG" id="lins:G7067_04760"/>
<dbReference type="Proteomes" id="UP000501387">
    <property type="component" value="Chromosome"/>
</dbReference>
<organism evidence="4 5">
    <name type="scientific">Leucobacter insecticola</name>
    <dbReference type="NCBI Taxonomy" id="2714934"/>
    <lineage>
        <taxon>Bacteria</taxon>
        <taxon>Bacillati</taxon>
        <taxon>Actinomycetota</taxon>
        <taxon>Actinomycetes</taxon>
        <taxon>Micrococcales</taxon>
        <taxon>Microbacteriaceae</taxon>
        <taxon>Leucobacter</taxon>
    </lineage>
</organism>
<evidence type="ECO:0000313" key="5">
    <source>
        <dbReference type="Proteomes" id="UP000501387"/>
    </source>
</evidence>
<evidence type="ECO:0000256" key="1">
    <source>
        <dbReference type="ARBA" id="ARBA00022676"/>
    </source>
</evidence>
<dbReference type="Gene3D" id="3.40.50.2000">
    <property type="entry name" value="Glycogen Phosphorylase B"/>
    <property type="match status" value="2"/>
</dbReference>
<reference evidence="4 5" key="1">
    <citation type="submission" date="2020-03" db="EMBL/GenBank/DDBJ databases">
        <title>Leucobacter sp. nov., isolated from beetles.</title>
        <authorList>
            <person name="Hyun D.-W."/>
            <person name="Bae J.-W."/>
        </authorList>
    </citation>
    <scope>NUCLEOTIDE SEQUENCE [LARGE SCALE GENOMIC DNA]</scope>
    <source>
        <strain evidence="4 5">HDW9B</strain>
    </source>
</reference>
<evidence type="ECO:0000256" key="2">
    <source>
        <dbReference type="ARBA" id="ARBA00022679"/>
    </source>
</evidence>
<keyword evidence="5" id="KW-1185">Reference proteome</keyword>
<feature type="domain" description="Glycosyltransferase subfamily 4-like N-terminal" evidence="3">
    <location>
        <begin position="5"/>
        <end position="71"/>
    </location>
</feature>
<dbReference type="Pfam" id="PF13579">
    <property type="entry name" value="Glyco_trans_4_4"/>
    <property type="match status" value="1"/>
</dbReference>
<sequence length="149" mass="16177">MCGIRRIPYIYDAADIWSDAASFSTDSGLVIRVVRWLERFAMRGAAHLVTISDGVVSRVQDLGVDTPITVTGFGADTEEFFYSDEAISPVFLYAGTYSGLHGVDILIDAFAAFLAEHPGYTLRFVGNGTERASLEARAAARGSLTRLSF</sequence>
<evidence type="ECO:0000259" key="3">
    <source>
        <dbReference type="Pfam" id="PF13579"/>
    </source>
</evidence>
<evidence type="ECO:0000313" key="4">
    <source>
        <dbReference type="EMBL" id="QIM15886.1"/>
    </source>
</evidence>
<accession>A0A6G8FHB1</accession>